<dbReference type="GO" id="GO:0008081">
    <property type="term" value="F:phosphoric diester hydrolase activity"/>
    <property type="evidence" value="ECO:0007669"/>
    <property type="project" value="InterPro"/>
</dbReference>
<evidence type="ECO:0000256" key="1">
    <source>
        <dbReference type="SAM" id="SignalP"/>
    </source>
</evidence>
<dbReference type="EMBL" id="SDWS01000001">
    <property type="protein sequence ID" value="RYB96035.1"/>
    <property type="molecule type" value="Genomic_DNA"/>
</dbReference>
<reference evidence="3 4" key="1">
    <citation type="submission" date="2019-01" db="EMBL/GenBank/DDBJ databases">
        <title>Novel species of Nocardioides.</title>
        <authorList>
            <person name="Liu Q."/>
            <person name="Xin Y.-H."/>
        </authorList>
    </citation>
    <scope>NUCLEOTIDE SEQUENCE [LARGE SCALE GENOMIC DNA]</scope>
    <source>
        <strain evidence="3 4">HLT3-15</strain>
    </source>
</reference>
<comment type="caution">
    <text evidence="3">The sequence shown here is derived from an EMBL/GenBank/DDBJ whole genome shotgun (WGS) entry which is preliminary data.</text>
</comment>
<evidence type="ECO:0000313" key="3">
    <source>
        <dbReference type="EMBL" id="RYB96035.1"/>
    </source>
</evidence>
<evidence type="ECO:0000313" key="4">
    <source>
        <dbReference type="Proteomes" id="UP000291838"/>
    </source>
</evidence>
<keyword evidence="1" id="KW-0732">Signal</keyword>
<dbReference type="Pfam" id="PF13653">
    <property type="entry name" value="GDPD_2"/>
    <property type="match status" value="1"/>
</dbReference>
<sequence length="844" mass="91171">MSRISRLALAPLLALPLMAFVPAPATAAPPERSFDLQAHRGGLGLTVESTVPAFAKALELGVSTLELDVQITEDRVAVVTHDRRVSGQKCRDTSPAVPDDHEFPYVGKYVNTLTLAQVKTLDCGSQRLTAHPGQELQPGERMPTLAQVLDLVNAHKAKQVGLNIETKVEAGAPAETAPREQFVQEVVADVRAADLVDQVTIQSFDWGSLMRMAEVEPRFPLIALTNRDFLQVDQPGASPWLGGLDIDDYDDSLVAAAASFGAAAISPVHGFPQDGTVNDPGYQPYVTTAMVDEAHAAGLAVVPWTVDDKPTMAALMDKGVDGLITDYPDRLRELMAERGLRLPRAYDAPRRTSVQPLPQAHAHNDYEHGRPLHDALSHGFTSVEADVWLVDGELLVAHDLADVDPSRTLESLYLDPLVDRVRREGGQVYRGHDDVFQLLIDVKSTAGATYAAVHDELAEHRRIMTTFSRGAVKPDAVTAVISGNRDLTAMQSQRTRYAGYDGRIGDLASGLPASDLPLLSDNWTKLFTWQGVGPMPEAERTRLHDIVDQAHAAGYRIRFWATPDTAGPARDAVWSELLDAGVDHFNTDDLAGLEAFLRAMPVTSTRLGVGAPYTMLQMNLCLSGLAGCYGRTAYPAVVDEAVVTIQQQDAEAVSLNEACSGDVAEIARRTGYQLRFAPVIYRGAELPCVKPEGRGVFGNAVLTKERIVSGRDQAFAAQSGVEERRWICATTVRGVTACSAHLSTRGTVDAQAANEAQCAELTTVLEAYDGAVVFGGDVNRRESCAPDAWWTLTDAAASQAPGIQHVYGNERLTSPTGTVVPATYTDHDFLRADSRLTPASQRVD</sequence>
<dbReference type="RefSeq" id="WP_129472988.1">
    <property type="nucleotide sequence ID" value="NZ_SDWS01000001.1"/>
</dbReference>
<dbReference type="InterPro" id="IPR030395">
    <property type="entry name" value="GP_PDE_dom"/>
</dbReference>
<dbReference type="SUPFAM" id="SSF56219">
    <property type="entry name" value="DNase I-like"/>
    <property type="match status" value="1"/>
</dbReference>
<dbReference type="OrthoDB" id="384721at2"/>
<organism evidence="3 4">
    <name type="scientific">Nocardioides glacieisoli</name>
    <dbReference type="NCBI Taxonomy" id="1168730"/>
    <lineage>
        <taxon>Bacteria</taxon>
        <taxon>Bacillati</taxon>
        <taxon>Actinomycetota</taxon>
        <taxon>Actinomycetes</taxon>
        <taxon>Propionibacteriales</taxon>
        <taxon>Nocardioidaceae</taxon>
        <taxon>Nocardioides</taxon>
    </lineage>
</organism>
<name>A0A4Q2S6F0_9ACTN</name>
<gene>
    <name evidence="3" type="ORF">EUA06_00060</name>
</gene>
<dbReference type="CDD" id="cd08577">
    <property type="entry name" value="PI-PLCc_GDPD_SF_unchar3"/>
    <property type="match status" value="1"/>
</dbReference>
<dbReference type="AlphaFoldDB" id="A0A4Q2S6F0"/>
<dbReference type="InterPro" id="IPR017946">
    <property type="entry name" value="PLC-like_Pdiesterase_TIM-brl"/>
</dbReference>
<dbReference type="PROSITE" id="PS51704">
    <property type="entry name" value="GP_PDE"/>
    <property type="match status" value="1"/>
</dbReference>
<dbReference type="PANTHER" id="PTHR46211">
    <property type="entry name" value="GLYCEROPHOSPHORYL DIESTER PHOSPHODIESTERASE"/>
    <property type="match status" value="1"/>
</dbReference>
<keyword evidence="4" id="KW-1185">Reference proteome</keyword>
<dbReference type="Gene3D" id="3.20.20.190">
    <property type="entry name" value="Phosphatidylinositol (PI) phosphodiesterase"/>
    <property type="match status" value="2"/>
</dbReference>
<proteinExistence type="predicted"/>
<evidence type="ECO:0000259" key="2">
    <source>
        <dbReference type="PROSITE" id="PS51704"/>
    </source>
</evidence>
<dbReference type="Gene3D" id="3.60.10.10">
    <property type="entry name" value="Endonuclease/exonuclease/phosphatase"/>
    <property type="match status" value="1"/>
</dbReference>
<feature type="signal peptide" evidence="1">
    <location>
        <begin position="1"/>
        <end position="27"/>
    </location>
</feature>
<dbReference type="Proteomes" id="UP000291838">
    <property type="component" value="Unassembled WGS sequence"/>
</dbReference>
<dbReference type="SUPFAM" id="SSF51695">
    <property type="entry name" value="PLC-like phosphodiesterases"/>
    <property type="match status" value="2"/>
</dbReference>
<dbReference type="GO" id="GO:0006629">
    <property type="term" value="P:lipid metabolic process"/>
    <property type="evidence" value="ECO:0007669"/>
    <property type="project" value="InterPro"/>
</dbReference>
<dbReference type="InterPro" id="IPR039559">
    <property type="entry name" value="AIM6_PI-PLC-like_dom"/>
</dbReference>
<protein>
    <submittedName>
        <fullName evidence="3">Glycerophosphodiester phosphodiesterase</fullName>
    </submittedName>
</protein>
<dbReference type="InterPro" id="IPR036691">
    <property type="entry name" value="Endo/exonu/phosph_ase_sf"/>
</dbReference>
<dbReference type="PANTHER" id="PTHR46211:SF14">
    <property type="entry name" value="GLYCEROPHOSPHODIESTER PHOSPHODIESTERASE"/>
    <property type="match status" value="1"/>
</dbReference>
<dbReference type="Pfam" id="PF03009">
    <property type="entry name" value="GDPD"/>
    <property type="match status" value="1"/>
</dbReference>
<accession>A0A4Q2S6F0</accession>
<feature type="domain" description="GP-PDE" evidence="2">
    <location>
        <begin position="34"/>
        <end position="335"/>
    </location>
</feature>
<feature type="chain" id="PRO_5020893573" evidence="1">
    <location>
        <begin position="28"/>
        <end position="844"/>
    </location>
</feature>